<evidence type="ECO:0000313" key="3">
    <source>
        <dbReference type="EMBL" id="MFC5176969.1"/>
    </source>
</evidence>
<dbReference type="RefSeq" id="WP_378589653.1">
    <property type="nucleotide sequence ID" value="NZ_JBHSKD010000009.1"/>
</dbReference>
<feature type="domain" description="Pyrroline-5-carboxylate reductase catalytic N-terminal" evidence="2">
    <location>
        <begin position="8"/>
        <end position="93"/>
    </location>
</feature>
<dbReference type="PANTHER" id="PTHR14239">
    <property type="entry name" value="DUDULIN-RELATED"/>
    <property type="match status" value="1"/>
</dbReference>
<dbReference type="InterPro" id="IPR051267">
    <property type="entry name" value="STEAP_metalloreductase"/>
</dbReference>
<dbReference type="InterPro" id="IPR036291">
    <property type="entry name" value="NAD(P)-bd_dom_sf"/>
</dbReference>
<proteinExistence type="predicted"/>
<dbReference type="SUPFAM" id="SSF51735">
    <property type="entry name" value="NAD(P)-binding Rossmann-fold domains"/>
    <property type="match status" value="1"/>
</dbReference>
<comment type="caution">
    <text evidence="3">The sequence shown here is derived from an EMBL/GenBank/DDBJ whole genome shotgun (WGS) entry which is preliminary data.</text>
</comment>
<keyword evidence="4" id="KW-1185">Reference proteome</keyword>
<evidence type="ECO:0000313" key="4">
    <source>
        <dbReference type="Proteomes" id="UP001596087"/>
    </source>
</evidence>
<sequence length="209" mass="21322">MRQPGRSRVVVVGAGNVGAALGTNLLRLGHEVGFALRRGSARPLPPGSSSLPLDGAGRAADLVVLAAPFPAVEEVLPRLELPPGALLVDATNPFGRPLPAGYDSGAALVADLAGPGVRVVKAFNVLGAEHMADPVLPDGQRPLLPVAGDDPGARADVAALARDMGFHSVEVGDLSAAAVMESAARYWGLLAHDGGLGRRFALVACQRED</sequence>
<reference evidence="4" key="1">
    <citation type="journal article" date="2019" name="Int. J. Syst. Evol. Microbiol.">
        <title>The Global Catalogue of Microorganisms (GCM) 10K type strain sequencing project: providing services to taxonomists for standard genome sequencing and annotation.</title>
        <authorList>
            <consortium name="The Broad Institute Genomics Platform"/>
            <consortium name="The Broad Institute Genome Sequencing Center for Infectious Disease"/>
            <person name="Wu L."/>
            <person name="Ma J."/>
        </authorList>
    </citation>
    <scope>NUCLEOTIDE SEQUENCE [LARGE SCALE GENOMIC DNA]</scope>
    <source>
        <strain evidence="4">DFY41</strain>
    </source>
</reference>
<dbReference type="EMBL" id="JBHSKD010000009">
    <property type="protein sequence ID" value="MFC5176969.1"/>
    <property type="molecule type" value="Genomic_DNA"/>
</dbReference>
<name>A0ABW0BI10_9ACTN</name>
<gene>
    <name evidence="3" type="ORF">ACFPGP_09820</name>
</gene>
<dbReference type="Gene3D" id="3.40.50.720">
    <property type="entry name" value="NAD(P)-binding Rossmann-like Domain"/>
    <property type="match status" value="1"/>
</dbReference>
<dbReference type="InterPro" id="IPR028939">
    <property type="entry name" value="P5C_Rdtase_cat_N"/>
</dbReference>
<accession>A0ABW0BI10</accession>
<dbReference type="Proteomes" id="UP001596087">
    <property type="component" value="Unassembled WGS sequence"/>
</dbReference>
<evidence type="ECO:0000256" key="1">
    <source>
        <dbReference type="ARBA" id="ARBA00023002"/>
    </source>
</evidence>
<dbReference type="Pfam" id="PF03807">
    <property type="entry name" value="F420_oxidored"/>
    <property type="match status" value="1"/>
</dbReference>
<keyword evidence="1" id="KW-0560">Oxidoreductase</keyword>
<evidence type="ECO:0000259" key="2">
    <source>
        <dbReference type="Pfam" id="PF03807"/>
    </source>
</evidence>
<protein>
    <submittedName>
        <fullName evidence="3">NADPH-dependent F420 reductase</fullName>
    </submittedName>
</protein>
<organism evidence="3 4">
    <name type="scientific">Nocardioides taihuensis</name>
    <dbReference type="NCBI Taxonomy" id="1835606"/>
    <lineage>
        <taxon>Bacteria</taxon>
        <taxon>Bacillati</taxon>
        <taxon>Actinomycetota</taxon>
        <taxon>Actinomycetes</taxon>
        <taxon>Propionibacteriales</taxon>
        <taxon>Nocardioidaceae</taxon>
        <taxon>Nocardioides</taxon>
    </lineage>
</organism>